<feature type="compositionally biased region" description="Polar residues" evidence="2">
    <location>
        <begin position="205"/>
        <end position="216"/>
    </location>
</feature>
<gene>
    <name evidence="3" type="ORF">Pcinc_019318</name>
</gene>
<evidence type="ECO:0000313" key="4">
    <source>
        <dbReference type="Proteomes" id="UP001286313"/>
    </source>
</evidence>
<feature type="region of interest" description="Disordered" evidence="2">
    <location>
        <begin position="142"/>
        <end position="168"/>
    </location>
</feature>
<sequence length="453" mass="50933">MDLSLPHPINEGKEHEGDQIREEDHVNQLPIYKLVNRKWKALPDQGEDVYIRDPKLKEGYLGNLSNKSVIELEEVLARQHHILNNKHLISKLKDRGESLQKRCEEVAQALEAARQRERTVVNGERIPDINAMEWRGCVVKPREREELDSDDDDDGANEEKLNPLKLMAYHASSVKKPAGGGGRRDEEDPAEAVAKELQRLILSDDATSQASSTPAHNTLAKPPSTLAHEPVLTAPSTPVHETLLTAPSTPLHKPTSASISTTVHETIATPPSTPSHENYTTAPSTPVHKPGIITQPASTHNYSTAITPSYTPTHNTCITPTTQQDFGSKRIQMMEEKQRKNQFKREPFKPYKPSSNPQPLPELLHHARPVNDRPVICLSQGESVRLEQQYVLKKRHMVTQQVSALRLGSRTVTPAHKYRDANVMRHLLDPDIEEEEWLEDTHSAMPLPDFDDE</sequence>
<feature type="compositionally biased region" description="Polar residues" evidence="2">
    <location>
        <begin position="274"/>
        <end position="284"/>
    </location>
</feature>
<organism evidence="3 4">
    <name type="scientific">Petrolisthes cinctipes</name>
    <name type="common">Flat porcelain crab</name>
    <dbReference type="NCBI Taxonomy" id="88211"/>
    <lineage>
        <taxon>Eukaryota</taxon>
        <taxon>Metazoa</taxon>
        <taxon>Ecdysozoa</taxon>
        <taxon>Arthropoda</taxon>
        <taxon>Crustacea</taxon>
        <taxon>Multicrustacea</taxon>
        <taxon>Malacostraca</taxon>
        <taxon>Eumalacostraca</taxon>
        <taxon>Eucarida</taxon>
        <taxon>Decapoda</taxon>
        <taxon>Pleocyemata</taxon>
        <taxon>Anomura</taxon>
        <taxon>Galatheoidea</taxon>
        <taxon>Porcellanidae</taxon>
        <taxon>Petrolisthes</taxon>
    </lineage>
</organism>
<reference evidence="3" key="1">
    <citation type="submission" date="2023-10" db="EMBL/GenBank/DDBJ databases">
        <title>Genome assemblies of two species of porcelain crab, Petrolisthes cinctipes and Petrolisthes manimaculis (Anomura: Porcellanidae).</title>
        <authorList>
            <person name="Angst P."/>
        </authorList>
    </citation>
    <scope>NUCLEOTIDE SEQUENCE</scope>
    <source>
        <strain evidence="3">PB745_01</strain>
        <tissue evidence="3">Gill</tissue>
    </source>
</reference>
<protein>
    <submittedName>
        <fullName evidence="3">Uncharacterized protein</fullName>
    </submittedName>
</protein>
<feature type="compositionally biased region" description="Acidic residues" evidence="2">
    <location>
        <begin position="146"/>
        <end position="156"/>
    </location>
</feature>
<feature type="coiled-coil region" evidence="1">
    <location>
        <begin position="89"/>
        <end position="116"/>
    </location>
</feature>
<feature type="compositionally biased region" description="Basic and acidic residues" evidence="2">
    <location>
        <begin position="332"/>
        <end position="349"/>
    </location>
</feature>
<proteinExistence type="predicted"/>
<keyword evidence="1" id="KW-0175">Coiled coil</keyword>
<comment type="caution">
    <text evidence="3">The sequence shown here is derived from an EMBL/GenBank/DDBJ whole genome shotgun (WGS) entry which is preliminary data.</text>
</comment>
<feature type="region of interest" description="Disordered" evidence="2">
    <location>
        <begin position="205"/>
        <end position="231"/>
    </location>
</feature>
<dbReference type="EMBL" id="JAWQEG010001911">
    <property type="protein sequence ID" value="KAK3875833.1"/>
    <property type="molecule type" value="Genomic_DNA"/>
</dbReference>
<feature type="compositionally biased region" description="Polar residues" evidence="2">
    <location>
        <begin position="295"/>
        <end position="310"/>
    </location>
</feature>
<name>A0AAE1FKD7_PETCI</name>
<accession>A0AAE1FKD7</accession>
<feature type="compositionally biased region" description="Basic and acidic residues" evidence="2">
    <location>
        <begin position="10"/>
        <end position="23"/>
    </location>
</feature>
<evidence type="ECO:0000256" key="2">
    <source>
        <dbReference type="SAM" id="MobiDB-lite"/>
    </source>
</evidence>
<feature type="region of interest" description="Disordered" evidence="2">
    <location>
        <begin position="1"/>
        <end position="23"/>
    </location>
</feature>
<evidence type="ECO:0000256" key="1">
    <source>
        <dbReference type="SAM" id="Coils"/>
    </source>
</evidence>
<feature type="compositionally biased region" description="Low complexity" evidence="2">
    <location>
        <begin position="311"/>
        <end position="322"/>
    </location>
</feature>
<keyword evidence="4" id="KW-1185">Reference proteome</keyword>
<dbReference type="Proteomes" id="UP001286313">
    <property type="component" value="Unassembled WGS sequence"/>
</dbReference>
<feature type="region of interest" description="Disordered" evidence="2">
    <location>
        <begin position="266"/>
        <end position="358"/>
    </location>
</feature>
<evidence type="ECO:0000313" key="3">
    <source>
        <dbReference type="EMBL" id="KAK3875833.1"/>
    </source>
</evidence>
<dbReference type="AlphaFoldDB" id="A0AAE1FKD7"/>